<evidence type="ECO:0000313" key="1">
    <source>
        <dbReference type="EMBL" id="MFC3937745.1"/>
    </source>
</evidence>
<keyword evidence="2" id="KW-1185">Reference proteome</keyword>
<proteinExistence type="predicted"/>
<sequence length="76" mass="8004">MAISWIGNIAHWASTRAIAKLEASGCAGRYAAALVGFFLALVLHEKIDLERIALFSTSLNCASAVGVRLRGETATA</sequence>
<dbReference type="EMBL" id="JBHSAJ010000079">
    <property type="protein sequence ID" value="MFC3937745.1"/>
    <property type="molecule type" value="Genomic_DNA"/>
</dbReference>
<accession>A0ABV8DH90</accession>
<dbReference type="RefSeq" id="WP_207402251.1">
    <property type="nucleotide sequence ID" value="NZ_JBHSAJ010000079.1"/>
</dbReference>
<dbReference type="Proteomes" id="UP001595693">
    <property type="component" value="Unassembled WGS sequence"/>
</dbReference>
<feature type="non-terminal residue" evidence="1">
    <location>
        <position position="76"/>
    </location>
</feature>
<comment type="caution">
    <text evidence="1">The sequence shown here is derived from an EMBL/GenBank/DDBJ whole genome shotgun (WGS) entry which is preliminary data.</text>
</comment>
<name>A0ABV8DH90_9BURK</name>
<gene>
    <name evidence="1" type="ORF">ACFOW3_24240</name>
</gene>
<organism evidence="1 2">
    <name type="scientific">Acidovorax facilis</name>
    <dbReference type="NCBI Taxonomy" id="12917"/>
    <lineage>
        <taxon>Bacteria</taxon>
        <taxon>Pseudomonadati</taxon>
        <taxon>Pseudomonadota</taxon>
        <taxon>Betaproteobacteria</taxon>
        <taxon>Burkholderiales</taxon>
        <taxon>Comamonadaceae</taxon>
        <taxon>Acidovorax</taxon>
    </lineage>
</organism>
<evidence type="ECO:0000313" key="2">
    <source>
        <dbReference type="Proteomes" id="UP001595693"/>
    </source>
</evidence>
<reference evidence="2" key="1">
    <citation type="journal article" date="2019" name="Int. J. Syst. Evol. Microbiol.">
        <title>The Global Catalogue of Microorganisms (GCM) 10K type strain sequencing project: providing services to taxonomists for standard genome sequencing and annotation.</title>
        <authorList>
            <consortium name="The Broad Institute Genomics Platform"/>
            <consortium name="The Broad Institute Genome Sequencing Center for Infectious Disease"/>
            <person name="Wu L."/>
            <person name="Ma J."/>
        </authorList>
    </citation>
    <scope>NUCLEOTIDE SEQUENCE [LARGE SCALE GENOMIC DNA]</scope>
    <source>
        <strain evidence="2">CCUG 2113</strain>
    </source>
</reference>
<protein>
    <submittedName>
        <fullName evidence="1">Uncharacterized protein</fullName>
    </submittedName>
</protein>